<dbReference type="Proteomes" id="UP001595699">
    <property type="component" value="Unassembled WGS sequence"/>
</dbReference>
<gene>
    <name evidence="2" type="ORF">ACFOUW_00225</name>
</gene>
<organism evidence="2 3">
    <name type="scientific">Tenggerimyces flavus</name>
    <dbReference type="NCBI Taxonomy" id="1708749"/>
    <lineage>
        <taxon>Bacteria</taxon>
        <taxon>Bacillati</taxon>
        <taxon>Actinomycetota</taxon>
        <taxon>Actinomycetes</taxon>
        <taxon>Propionibacteriales</taxon>
        <taxon>Nocardioidaceae</taxon>
        <taxon>Tenggerimyces</taxon>
    </lineage>
</organism>
<feature type="transmembrane region" description="Helical" evidence="1">
    <location>
        <begin position="419"/>
        <end position="436"/>
    </location>
</feature>
<keyword evidence="3" id="KW-1185">Reference proteome</keyword>
<reference evidence="3" key="1">
    <citation type="journal article" date="2019" name="Int. J. Syst. Evol. Microbiol.">
        <title>The Global Catalogue of Microorganisms (GCM) 10K type strain sequencing project: providing services to taxonomists for standard genome sequencing and annotation.</title>
        <authorList>
            <consortium name="The Broad Institute Genomics Platform"/>
            <consortium name="The Broad Institute Genome Sequencing Center for Infectious Disease"/>
            <person name="Wu L."/>
            <person name="Ma J."/>
        </authorList>
    </citation>
    <scope>NUCLEOTIDE SEQUENCE [LARGE SCALE GENOMIC DNA]</scope>
    <source>
        <strain evidence="3">CGMCC 4.7241</strain>
    </source>
</reference>
<evidence type="ECO:0000313" key="2">
    <source>
        <dbReference type="EMBL" id="MFC3759249.1"/>
    </source>
</evidence>
<feature type="transmembrane region" description="Helical" evidence="1">
    <location>
        <begin position="320"/>
        <end position="337"/>
    </location>
</feature>
<accession>A0ABV7Y5A9</accession>
<name>A0ABV7Y5A9_9ACTN</name>
<protein>
    <recommendedName>
        <fullName evidence="4">Glycosyl transferase</fullName>
    </recommendedName>
</protein>
<keyword evidence="1" id="KW-1133">Transmembrane helix</keyword>
<keyword evidence="1" id="KW-0812">Transmembrane</keyword>
<feature type="transmembrane region" description="Helical" evidence="1">
    <location>
        <begin position="120"/>
        <end position="140"/>
    </location>
</feature>
<evidence type="ECO:0008006" key="4">
    <source>
        <dbReference type="Google" id="ProtNLM"/>
    </source>
</evidence>
<feature type="transmembrane region" description="Helical" evidence="1">
    <location>
        <begin position="248"/>
        <end position="268"/>
    </location>
</feature>
<feature type="transmembrane region" description="Helical" evidence="1">
    <location>
        <begin position="219"/>
        <end position="236"/>
    </location>
</feature>
<sequence>MGDVGTLTAQSPATTAEQPKRGRRLLADLAAMGSMVALAFLVFARLWVDPTRRYLIDGASDQQLFEWFFAQTAHALVRGDDLLFSNFINFPTGINVMANTASFGLSIPLAPVTLTLGASVTWAIVLLVGLAGTAIGWYWLMSRYLVTSRLGAAIGAGLAGFAPSMISQAQAHPQMMVLFPVPFIIIQLIKLYRGQRIVLNGILLGLIVTWQLFIGEEALMIAAIGIATFIVAWAAMHWSEFRARFRTTALGVAIGAAVSLVICAYPLWFQFTGPQSYSALLHGPSGNPLESFWSFSTESLLGHAEIARQLSMNRTEENSFFGWPLLALTIALVVWLWKRKVARVLMIVIVVAAALSLGPRVVLNGEATWMPAPWILFRHMPLLDSLLESRLAMICVPAMGILIALGIDRLRKSTAPTRYRVVGYAAIALALLPIFPTPLRAADREPLPEFFADGTYRAYVPEGGTVIPVPPTVPGDVDAYDWQVKTGMEFHIPEGYFVGPWDETGRASYGAYPRPMSWLLRRIRDGEGLTVNEADKAQAKADLEFWKASVVVLGDQPHRDELKTAVDELLGEEGELVGGLYVWKVAP</sequence>
<dbReference type="RefSeq" id="WP_205122341.1">
    <property type="nucleotide sequence ID" value="NZ_JAFBCM010000001.1"/>
</dbReference>
<dbReference type="EMBL" id="JBHRZH010000001">
    <property type="protein sequence ID" value="MFC3759249.1"/>
    <property type="molecule type" value="Genomic_DNA"/>
</dbReference>
<comment type="caution">
    <text evidence="2">The sequence shown here is derived from an EMBL/GenBank/DDBJ whole genome shotgun (WGS) entry which is preliminary data.</text>
</comment>
<feature type="transmembrane region" description="Helical" evidence="1">
    <location>
        <begin position="390"/>
        <end position="407"/>
    </location>
</feature>
<keyword evidence="1" id="KW-0472">Membrane</keyword>
<feature type="transmembrane region" description="Helical" evidence="1">
    <location>
        <begin position="197"/>
        <end position="213"/>
    </location>
</feature>
<evidence type="ECO:0000313" key="3">
    <source>
        <dbReference type="Proteomes" id="UP001595699"/>
    </source>
</evidence>
<proteinExistence type="predicted"/>
<feature type="transmembrane region" description="Helical" evidence="1">
    <location>
        <begin position="175"/>
        <end position="192"/>
    </location>
</feature>
<feature type="transmembrane region" description="Helical" evidence="1">
    <location>
        <begin position="152"/>
        <end position="169"/>
    </location>
</feature>
<evidence type="ECO:0000256" key="1">
    <source>
        <dbReference type="SAM" id="Phobius"/>
    </source>
</evidence>
<feature type="transmembrane region" description="Helical" evidence="1">
    <location>
        <begin position="344"/>
        <end position="363"/>
    </location>
</feature>
<feature type="transmembrane region" description="Helical" evidence="1">
    <location>
        <begin position="25"/>
        <end position="48"/>
    </location>
</feature>